<evidence type="ECO:0000313" key="11">
    <source>
        <dbReference type="EMBL" id="MBJ6362508.1"/>
    </source>
</evidence>
<dbReference type="SUPFAM" id="SSF46689">
    <property type="entry name" value="Homeodomain-like"/>
    <property type="match status" value="1"/>
</dbReference>
<proteinExistence type="predicted"/>
<evidence type="ECO:0000256" key="1">
    <source>
        <dbReference type="ARBA" id="ARBA00004496"/>
    </source>
</evidence>
<sequence>MWKLFIADDEPKIRRGLAKALPWRELDIEIVGEAEDGKQALDMIKELQPDIIFVDINMPFMNGLDMIERINESLRQCVVIVISGHDEFSYAQQAVKLKVFDYMLKPVVKNKLEEVVARAIKSLEAIKQDAERDKWVDRQLKNNSVMIRDNFLMKWFDGLLDEEDIWTNLEFFQLPLKSSVSMLAIKMMPSLDTGSSHRLWDRDLLEFATQNVTEDVVRSEVPSFVFRDMKGHIVFVVEGGDEVELEELGAQIRHKLETILEKTAMIELCVVHDYPHGIPASYRRLVSGLKVKGSLSPIVVLAKKFIDREFHRSELSLGDVADGVQVSPTYLSKQLKRELGLSFIDYLTEVRIKKATLLMNDPTIKVYEIAESVGYRSQHYFSNAFKKITGVPPLVYRKGQRS</sequence>
<dbReference type="PRINTS" id="PR00032">
    <property type="entry name" value="HTHARAC"/>
</dbReference>
<dbReference type="GO" id="GO:0003700">
    <property type="term" value="F:DNA-binding transcription factor activity"/>
    <property type="evidence" value="ECO:0007669"/>
    <property type="project" value="InterPro"/>
</dbReference>
<evidence type="ECO:0000256" key="6">
    <source>
        <dbReference type="ARBA" id="ARBA00023125"/>
    </source>
</evidence>
<evidence type="ECO:0000256" key="2">
    <source>
        <dbReference type="ARBA" id="ARBA00022490"/>
    </source>
</evidence>
<dbReference type="SMART" id="SM00342">
    <property type="entry name" value="HTH_ARAC"/>
    <property type="match status" value="1"/>
</dbReference>
<reference evidence="11" key="1">
    <citation type="submission" date="2020-12" db="EMBL/GenBank/DDBJ databases">
        <authorList>
            <person name="Huq M.A."/>
        </authorList>
    </citation>
    <scope>NUCLEOTIDE SEQUENCE</scope>
    <source>
        <strain evidence="11">MAHUQ-46</strain>
    </source>
</reference>
<keyword evidence="7" id="KW-0804">Transcription</keyword>
<feature type="domain" description="HTH araC/xylS-type" evidence="9">
    <location>
        <begin position="300"/>
        <end position="399"/>
    </location>
</feature>
<dbReference type="InterPro" id="IPR001789">
    <property type="entry name" value="Sig_transdc_resp-reg_receiver"/>
</dbReference>
<dbReference type="InterPro" id="IPR011006">
    <property type="entry name" value="CheY-like_superfamily"/>
</dbReference>
<dbReference type="InterPro" id="IPR018062">
    <property type="entry name" value="HTH_AraC-typ_CS"/>
</dbReference>
<dbReference type="InterPro" id="IPR009057">
    <property type="entry name" value="Homeodomain-like_sf"/>
</dbReference>
<keyword evidence="3 8" id="KW-0597">Phosphoprotein</keyword>
<dbReference type="Gene3D" id="1.10.10.60">
    <property type="entry name" value="Homeodomain-like"/>
    <property type="match status" value="2"/>
</dbReference>
<dbReference type="GO" id="GO:0005737">
    <property type="term" value="C:cytoplasm"/>
    <property type="evidence" value="ECO:0007669"/>
    <property type="project" value="UniProtKB-SubCell"/>
</dbReference>
<dbReference type="GO" id="GO:0043565">
    <property type="term" value="F:sequence-specific DNA binding"/>
    <property type="evidence" value="ECO:0007669"/>
    <property type="project" value="InterPro"/>
</dbReference>
<keyword evidence="5" id="KW-0805">Transcription regulation</keyword>
<dbReference type="Proteomes" id="UP000640274">
    <property type="component" value="Unassembled WGS sequence"/>
</dbReference>
<dbReference type="InterPro" id="IPR051552">
    <property type="entry name" value="HptR"/>
</dbReference>
<keyword evidence="4" id="KW-0902">Two-component regulatory system</keyword>
<evidence type="ECO:0000259" key="10">
    <source>
        <dbReference type="PROSITE" id="PS50110"/>
    </source>
</evidence>
<feature type="domain" description="Response regulatory" evidence="10">
    <location>
        <begin position="3"/>
        <end position="120"/>
    </location>
</feature>
<dbReference type="CDD" id="cd17536">
    <property type="entry name" value="REC_YesN-like"/>
    <property type="match status" value="1"/>
</dbReference>
<evidence type="ECO:0000259" key="9">
    <source>
        <dbReference type="PROSITE" id="PS01124"/>
    </source>
</evidence>
<evidence type="ECO:0000256" key="3">
    <source>
        <dbReference type="ARBA" id="ARBA00022553"/>
    </source>
</evidence>
<dbReference type="SUPFAM" id="SSF52172">
    <property type="entry name" value="CheY-like"/>
    <property type="match status" value="1"/>
</dbReference>
<protein>
    <submittedName>
        <fullName evidence="11">Response regulator</fullName>
    </submittedName>
</protein>
<dbReference type="PROSITE" id="PS50110">
    <property type="entry name" value="RESPONSE_REGULATORY"/>
    <property type="match status" value="1"/>
</dbReference>
<dbReference type="PROSITE" id="PS01124">
    <property type="entry name" value="HTH_ARAC_FAMILY_2"/>
    <property type="match status" value="1"/>
</dbReference>
<evidence type="ECO:0000256" key="8">
    <source>
        <dbReference type="PROSITE-ProRule" id="PRU00169"/>
    </source>
</evidence>
<accession>A0A934J6H7</accession>
<keyword evidence="12" id="KW-1185">Reference proteome</keyword>
<dbReference type="SMART" id="SM00448">
    <property type="entry name" value="REC"/>
    <property type="match status" value="1"/>
</dbReference>
<evidence type="ECO:0000256" key="7">
    <source>
        <dbReference type="ARBA" id="ARBA00023163"/>
    </source>
</evidence>
<keyword evidence="6" id="KW-0238">DNA-binding</keyword>
<dbReference type="AlphaFoldDB" id="A0A934J6H7"/>
<dbReference type="GO" id="GO:0000160">
    <property type="term" value="P:phosphorelay signal transduction system"/>
    <property type="evidence" value="ECO:0007669"/>
    <property type="project" value="UniProtKB-KW"/>
</dbReference>
<dbReference type="PANTHER" id="PTHR42713">
    <property type="entry name" value="HISTIDINE KINASE-RELATED"/>
    <property type="match status" value="1"/>
</dbReference>
<feature type="modified residue" description="4-aspartylphosphate" evidence="8">
    <location>
        <position position="55"/>
    </location>
</feature>
<dbReference type="PROSITE" id="PS00041">
    <property type="entry name" value="HTH_ARAC_FAMILY_1"/>
    <property type="match status" value="1"/>
</dbReference>
<comment type="subcellular location">
    <subcellularLocation>
        <location evidence="1">Cytoplasm</location>
    </subcellularLocation>
</comment>
<dbReference type="EMBL" id="JAELUP010000077">
    <property type="protein sequence ID" value="MBJ6362508.1"/>
    <property type="molecule type" value="Genomic_DNA"/>
</dbReference>
<dbReference type="InterPro" id="IPR018060">
    <property type="entry name" value="HTH_AraC"/>
</dbReference>
<gene>
    <name evidence="11" type="ORF">JFN88_14770</name>
</gene>
<dbReference type="InterPro" id="IPR020449">
    <property type="entry name" value="Tscrpt_reg_AraC-type_HTH"/>
</dbReference>
<dbReference type="RefSeq" id="WP_199020053.1">
    <property type="nucleotide sequence ID" value="NZ_JAELUP010000077.1"/>
</dbReference>
<name>A0A934J6H7_9BACL</name>
<dbReference type="Pfam" id="PF00072">
    <property type="entry name" value="Response_reg"/>
    <property type="match status" value="1"/>
</dbReference>
<keyword evidence="2" id="KW-0963">Cytoplasm</keyword>
<organism evidence="11 12">
    <name type="scientific">Paenibacillus roseus</name>
    <dbReference type="NCBI Taxonomy" id="2798579"/>
    <lineage>
        <taxon>Bacteria</taxon>
        <taxon>Bacillati</taxon>
        <taxon>Bacillota</taxon>
        <taxon>Bacilli</taxon>
        <taxon>Bacillales</taxon>
        <taxon>Paenibacillaceae</taxon>
        <taxon>Paenibacillus</taxon>
    </lineage>
</organism>
<evidence type="ECO:0000256" key="5">
    <source>
        <dbReference type="ARBA" id="ARBA00023015"/>
    </source>
</evidence>
<evidence type="ECO:0000313" key="12">
    <source>
        <dbReference type="Proteomes" id="UP000640274"/>
    </source>
</evidence>
<comment type="caution">
    <text evidence="11">The sequence shown here is derived from an EMBL/GenBank/DDBJ whole genome shotgun (WGS) entry which is preliminary data.</text>
</comment>
<dbReference type="PANTHER" id="PTHR42713:SF3">
    <property type="entry name" value="TRANSCRIPTIONAL REGULATORY PROTEIN HPTR"/>
    <property type="match status" value="1"/>
</dbReference>
<dbReference type="Pfam" id="PF12833">
    <property type="entry name" value="HTH_18"/>
    <property type="match status" value="1"/>
</dbReference>
<evidence type="ECO:0000256" key="4">
    <source>
        <dbReference type="ARBA" id="ARBA00023012"/>
    </source>
</evidence>
<dbReference type="Gene3D" id="3.40.50.2300">
    <property type="match status" value="1"/>
</dbReference>